<protein>
    <submittedName>
        <fullName evidence="1">Uncharacterized protein</fullName>
    </submittedName>
</protein>
<accession>A0ACC2UJ43</accession>
<evidence type="ECO:0000313" key="1">
    <source>
        <dbReference type="EMBL" id="KAJ9087115.1"/>
    </source>
</evidence>
<dbReference type="EMBL" id="QTSX02000354">
    <property type="protein sequence ID" value="KAJ9087115.1"/>
    <property type="molecule type" value="Genomic_DNA"/>
</dbReference>
<comment type="caution">
    <text evidence="1">The sequence shown here is derived from an EMBL/GenBank/DDBJ whole genome shotgun (WGS) entry which is preliminary data.</text>
</comment>
<sequence>MGGGATKLAGMKLTFGSANNKVPDAGPHLPEMIWFRIRLYVIYCNNPITGFLFHLQFTSCGSIPHTHQPQETADQPPKFYRPPGVPFGSVHFTDYSPNPAYSEFTLEEILIYNPEARTRETKTIYREGAKIIIPPLLFRDKYNHLPAYLVPMTPPLTPQSNRLQESVVANESTFTQIFGVMYITLTSLIDLMVPISGPWALLGKLLYYIVKLAPILWWALPVGPVGCPPASSQETPTGWIPDSDTVTKSF</sequence>
<name>A0ACC2UJ43_9FUNG</name>
<keyword evidence="2" id="KW-1185">Reference proteome</keyword>
<dbReference type="Proteomes" id="UP001165960">
    <property type="component" value="Unassembled WGS sequence"/>
</dbReference>
<gene>
    <name evidence="1" type="ORF">DSO57_1036534</name>
</gene>
<proteinExistence type="predicted"/>
<evidence type="ECO:0000313" key="2">
    <source>
        <dbReference type="Proteomes" id="UP001165960"/>
    </source>
</evidence>
<organism evidence="1 2">
    <name type="scientific">Entomophthora muscae</name>
    <dbReference type="NCBI Taxonomy" id="34485"/>
    <lineage>
        <taxon>Eukaryota</taxon>
        <taxon>Fungi</taxon>
        <taxon>Fungi incertae sedis</taxon>
        <taxon>Zoopagomycota</taxon>
        <taxon>Entomophthoromycotina</taxon>
        <taxon>Entomophthoromycetes</taxon>
        <taxon>Entomophthorales</taxon>
        <taxon>Entomophthoraceae</taxon>
        <taxon>Entomophthora</taxon>
    </lineage>
</organism>
<reference evidence="1" key="1">
    <citation type="submission" date="2022-04" db="EMBL/GenBank/DDBJ databases">
        <title>Genome of the entomopathogenic fungus Entomophthora muscae.</title>
        <authorList>
            <person name="Elya C."/>
            <person name="Lovett B.R."/>
            <person name="Lee E."/>
            <person name="Macias A.M."/>
            <person name="Hajek A.E."/>
            <person name="De Bivort B.L."/>
            <person name="Kasson M.T."/>
            <person name="De Fine Licht H.H."/>
            <person name="Stajich J.E."/>
        </authorList>
    </citation>
    <scope>NUCLEOTIDE SEQUENCE</scope>
    <source>
        <strain evidence="1">Berkeley</strain>
    </source>
</reference>